<sequence>MAISKVRIELNKPGIGQFLKDQRSNPKMLALLESEGRKIASRAGPGFDVKRMEQRQNRPGVRIYPETRAAKQAQARENRLGRALGGG</sequence>
<feature type="region of interest" description="Disordered" evidence="1">
    <location>
        <begin position="67"/>
        <end position="87"/>
    </location>
</feature>
<evidence type="ECO:0000313" key="3">
    <source>
        <dbReference type="Proteomes" id="UP000470875"/>
    </source>
</evidence>
<dbReference type="RefSeq" id="WP_154544877.1">
    <property type="nucleotide sequence ID" value="NZ_VULO01000007.1"/>
</dbReference>
<evidence type="ECO:0000313" key="2">
    <source>
        <dbReference type="EMBL" id="MSS84486.1"/>
    </source>
</evidence>
<keyword evidence="3" id="KW-1185">Reference proteome</keyword>
<accession>A0A6N7W893</accession>
<organism evidence="2 3">
    <name type="scientific">Scrofimicrobium canadense</name>
    <dbReference type="NCBI Taxonomy" id="2652290"/>
    <lineage>
        <taxon>Bacteria</taxon>
        <taxon>Bacillati</taxon>
        <taxon>Actinomycetota</taxon>
        <taxon>Actinomycetes</taxon>
        <taxon>Actinomycetales</taxon>
        <taxon>Actinomycetaceae</taxon>
        <taxon>Scrofimicrobium</taxon>
    </lineage>
</organism>
<protein>
    <submittedName>
        <fullName evidence="2">Uncharacterized protein</fullName>
    </submittedName>
</protein>
<comment type="caution">
    <text evidence="2">The sequence shown here is derived from an EMBL/GenBank/DDBJ whole genome shotgun (WGS) entry which is preliminary data.</text>
</comment>
<dbReference type="Proteomes" id="UP000470875">
    <property type="component" value="Unassembled WGS sequence"/>
</dbReference>
<reference evidence="2 3" key="1">
    <citation type="submission" date="2019-08" db="EMBL/GenBank/DDBJ databases">
        <title>In-depth cultivation of the pig gut microbiome towards novel bacterial diversity and tailored functional studies.</title>
        <authorList>
            <person name="Wylensek D."/>
            <person name="Hitch T.C.A."/>
            <person name="Clavel T."/>
        </authorList>
    </citation>
    <scope>NUCLEOTIDE SEQUENCE [LARGE SCALE GENOMIC DNA]</scope>
    <source>
        <strain evidence="2 3">WB03_NA08</strain>
    </source>
</reference>
<evidence type="ECO:0000256" key="1">
    <source>
        <dbReference type="SAM" id="MobiDB-lite"/>
    </source>
</evidence>
<dbReference type="AlphaFoldDB" id="A0A6N7W893"/>
<dbReference type="EMBL" id="VULO01000007">
    <property type="protein sequence ID" value="MSS84486.1"/>
    <property type="molecule type" value="Genomic_DNA"/>
</dbReference>
<proteinExistence type="predicted"/>
<gene>
    <name evidence="2" type="ORF">FYJ24_06855</name>
</gene>
<name>A0A6N7W893_9ACTO</name>